<dbReference type="Proteomes" id="UP001164020">
    <property type="component" value="Chromosome"/>
</dbReference>
<evidence type="ECO:0000313" key="2">
    <source>
        <dbReference type="Proteomes" id="UP001164020"/>
    </source>
</evidence>
<organism evidence="1 2">
    <name type="scientific">Jiella pelagia</name>
    <dbReference type="NCBI Taxonomy" id="2986949"/>
    <lineage>
        <taxon>Bacteria</taxon>
        <taxon>Pseudomonadati</taxon>
        <taxon>Pseudomonadota</taxon>
        <taxon>Alphaproteobacteria</taxon>
        <taxon>Hyphomicrobiales</taxon>
        <taxon>Aurantimonadaceae</taxon>
        <taxon>Jiella</taxon>
    </lineage>
</organism>
<proteinExistence type="predicted"/>
<dbReference type="EMBL" id="CP114029">
    <property type="protein sequence ID" value="WAP69081.1"/>
    <property type="molecule type" value="Genomic_DNA"/>
</dbReference>
<reference evidence="1" key="1">
    <citation type="submission" date="2022-12" db="EMBL/GenBank/DDBJ databases">
        <title>Jiella pelagia sp. nov., isolated from phosphonate enriched culture of Northwest Pacific surface seawater.</title>
        <authorList>
            <person name="Shin D.Y."/>
            <person name="Hwang C.Y."/>
        </authorList>
    </citation>
    <scope>NUCLEOTIDE SEQUENCE</scope>
    <source>
        <strain evidence="1">HL-NP1</strain>
    </source>
</reference>
<protein>
    <submittedName>
        <fullName evidence="1">Uncharacterized protein</fullName>
    </submittedName>
</protein>
<name>A0ABY7C1I0_9HYPH</name>
<sequence>MAQITEETRRFRALLSLCGLTHAEAAELLERGHETIRQKASGHKDVTGRDLRVIADLWLRIDACDDGLTGRPADHARAIEWARRASETGATEGDE</sequence>
<keyword evidence="2" id="KW-1185">Reference proteome</keyword>
<accession>A0ABY7C1I0</accession>
<gene>
    <name evidence="1" type="ORF">OH818_01725</name>
</gene>
<evidence type="ECO:0000313" key="1">
    <source>
        <dbReference type="EMBL" id="WAP69081.1"/>
    </source>
</evidence>